<name>A0A3N6PD54_NATCH</name>
<dbReference type="Gene3D" id="1.10.1040.10">
    <property type="entry name" value="N-(1-d-carboxylethyl)-l-norvaline Dehydrogenase, domain 2"/>
    <property type="match status" value="1"/>
</dbReference>
<dbReference type="Pfam" id="PF01210">
    <property type="entry name" value="NAD_Gly3P_dh_N"/>
    <property type="match status" value="1"/>
</dbReference>
<protein>
    <submittedName>
        <fullName evidence="4">NAD/NADP octopine/nopaline dehydrogenase</fullName>
    </submittedName>
</protein>
<dbReference type="EMBL" id="REGA01000007">
    <property type="protein sequence ID" value="RQG94855.1"/>
    <property type="molecule type" value="Genomic_DNA"/>
</dbReference>
<dbReference type="OrthoDB" id="346086at2157"/>
<feature type="domain" description="Opine dehydrogenase" evidence="3">
    <location>
        <begin position="184"/>
        <end position="333"/>
    </location>
</feature>
<dbReference type="GO" id="GO:0016616">
    <property type="term" value="F:oxidoreductase activity, acting on the CH-OH group of donors, NAD or NADP as acceptor"/>
    <property type="evidence" value="ECO:0007669"/>
    <property type="project" value="InterPro"/>
</dbReference>
<evidence type="ECO:0000259" key="2">
    <source>
        <dbReference type="Pfam" id="PF01210"/>
    </source>
</evidence>
<dbReference type="AlphaFoldDB" id="A0A3N6PD54"/>
<accession>A0A3N6PD54</accession>
<reference evidence="4 5" key="1">
    <citation type="submission" date="2018-10" db="EMBL/GenBank/DDBJ databases">
        <title>Natrarchaeobius chitinivorans gen. nov., sp. nov., and Natrarchaeobius haloalkaliphilus sp. nov., alkaliphilic, chitin-utilizing haloarchaea from hypersaline alkaline lakes.</title>
        <authorList>
            <person name="Sorokin D.Y."/>
            <person name="Elcheninov A.G."/>
            <person name="Kostrikina N.A."/>
            <person name="Bale N.J."/>
            <person name="Sinninghe Damste J.S."/>
            <person name="Khijniak T.V."/>
            <person name="Kublanov I.V."/>
            <person name="Toshchakov S.V."/>
        </authorList>
    </citation>
    <scope>NUCLEOTIDE SEQUENCE [LARGE SCALE GENOMIC DNA]</scope>
    <source>
        <strain evidence="4 5">AArcht4T</strain>
    </source>
</reference>
<proteinExistence type="predicted"/>
<feature type="domain" description="Glycerol-3-phosphate dehydrogenase NAD-dependent N-terminal" evidence="2">
    <location>
        <begin position="4"/>
        <end position="101"/>
    </location>
</feature>
<sequence length="361" mass="38526">MTTIAILGGGNGGFAAAAHLQSLGHTPQLYNRSEETIAAIQEAGGVEYSGAAGDGFASVPVITTDLEEALDGAEFIMVCLPAIAFSGLATQLAPHLDGSRPILLNPGSTGGSLAFRETLRDAGCDSVPPIGETNTLTYICRKRGDDHIHISSVVENVRFASVPAAERDAFEDVLEDAYPSPTPVENVLHTALSNVNAVLHPPGILLSAAWIEHTDGDFRFYYDAGTPAVANVMSDLDEERRAIADAWGLDVEPFPELFADIGSTSKEAGESGSFLRMLRESEPNKEIKAPSSVDHRFFNEDIPFGLVPMQTLARIADVQTPTIDSLITIASSITQSEYRADGWTIDRLGLPDDMAAVEEEL</sequence>
<gene>
    <name evidence="4" type="ORF">EA473_10165</name>
</gene>
<dbReference type="InterPro" id="IPR011128">
    <property type="entry name" value="G3P_DH_NAD-dep_N"/>
</dbReference>
<dbReference type="SUPFAM" id="SSF48179">
    <property type="entry name" value="6-phosphogluconate dehydrogenase C-terminal domain-like"/>
    <property type="match status" value="1"/>
</dbReference>
<dbReference type="SUPFAM" id="SSF51735">
    <property type="entry name" value="NAD(P)-binding Rossmann-fold domains"/>
    <property type="match status" value="1"/>
</dbReference>
<dbReference type="InterPro" id="IPR036291">
    <property type="entry name" value="NAD(P)-bd_dom_sf"/>
</dbReference>
<dbReference type="PANTHER" id="PTHR38015">
    <property type="entry name" value="BLR6086 PROTEIN"/>
    <property type="match status" value="1"/>
</dbReference>
<evidence type="ECO:0000259" key="3">
    <source>
        <dbReference type="Pfam" id="PF02317"/>
    </source>
</evidence>
<dbReference type="Gene3D" id="3.40.50.720">
    <property type="entry name" value="NAD(P)-binding Rossmann-like Domain"/>
    <property type="match status" value="1"/>
</dbReference>
<dbReference type="GO" id="GO:0051287">
    <property type="term" value="F:NAD binding"/>
    <property type="evidence" value="ECO:0007669"/>
    <property type="project" value="InterPro"/>
</dbReference>
<dbReference type="Pfam" id="PF02317">
    <property type="entry name" value="Octopine_DH"/>
    <property type="match status" value="1"/>
</dbReference>
<dbReference type="InterPro" id="IPR003421">
    <property type="entry name" value="Opine_DH"/>
</dbReference>
<evidence type="ECO:0000313" key="5">
    <source>
        <dbReference type="Proteomes" id="UP000282323"/>
    </source>
</evidence>
<dbReference type="Proteomes" id="UP000282323">
    <property type="component" value="Unassembled WGS sequence"/>
</dbReference>
<dbReference type="InterPro" id="IPR051729">
    <property type="entry name" value="Opine/Lysopine_DH"/>
</dbReference>
<dbReference type="InterPro" id="IPR013328">
    <property type="entry name" value="6PGD_dom2"/>
</dbReference>
<comment type="caution">
    <text evidence="4">The sequence shown here is derived from an EMBL/GenBank/DDBJ whole genome shotgun (WGS) entry which is preliminary data.</text>
</comment>
<dbReference type="RefSeq" id="WP_124195515.1">
    <property type="nucleotide sequence ID" value="NZ_REGA01000007.1"/>
</dbReference>
<organism evidence="4 5">
    <name type="scientific">Natrarchaeobius chitinivorans</name>
    <dbReference type="NCBI Taxonomy" id="1679083"/>
    <lineage>
        <taxon>Archaea</taxon>
        <taxon>Methanobacteriati</taxon>
        <taxon>Methanobacteriota</taxon>
        <taxon>Stenosarchaea group</taxon>
        <taxon>Halobacteria</taxon>
        <taxon>Halobacteriales</taxon>
        <taxon>Natrialbaceae</taxon>
        <taxon>Natrarchaeobius</taxon>
    </lineage>
</organism>
<evidence type="ECO:0000256" key="1">
    <source>
        <dbReference type="ARBA" id="ARBA00023002"/>
    </source>
</evidence>
<dbReference type="InterPro" id="IPR008927">
    <property type="entry name" value="6-PGluconate_DH-like_C_sf"/>
</dbReference>
<evidence type="ECO:0000313" key="4">
    <source>
        <dbReference type="EMBL" id="RQG94855.1"/>
    </source>
</evidence>
<dbReference type="GO" id="GO:0046168">
    <property type="term" value="P:glycerol-3-phosphate catabolic process"/>
    <property type="evidence" value="ECO:0007669"/>
    <property type="project" value="InterPro"/>
</dbReference>
<keyword evidence="1" id="KW-0560">Oxidoreductase</keyword>
<dbReference type="PANTHER" id="PTHR38015:SF1">
    <property type="entry name" value="OPINE DEHYDROGENASE DOMAIN-CONTAINING PROTEIN"/>
    <property type="match status" value="1"/>
</dbReference>
<keyword evidence="5" id="KW-1185">Reference proteome</keyword>